<evidence type="ECO:0000313" key="2">
    <source>
        <dbReference type="EMBL" id="GIH14009.1"/>
    </source>
</evidence>
<gene>
    <name evidence="2" type="ORF">Raf01_21810</name>
</gene>
<keyword evidence="1" id="KW-0472">Membrane</keyword>
<evidence type="ECO:0000256" key="1">
    <source>
        <dbReference type="SAM" id="Phobius"/>
    </source>
</evidence>
<name>A0A8J3QN65_9ACTN</name>
<evidence type="ECO:0000313" key="3">
    <source>
        <dbReference type="Proteomes" id="UP000642748"/>
    </source>
</evidence>
<dbReference type="EMBL" id="BONZ01000021">
    <property type="protein sequence ID" value="GIH14009.1"/>
    <property type="molecule type" value="Genomic_DNA"/>
</dbReference>
<dbReference type="AlphaFoldDB" id="A0A8J3QN65"/>
<feature type="transmembrane region" description="Helical" evidence="1">
    <location>
        <begin position="133"/>
        <end position="152"/>
    </location>
</feature>
<comment type="caution">
    <text evidence="2">The sequence shown here is derived from an EMBL/GenBank/DDBJ whole genome shotgun (WGS) entry which is preliminary data.</text>
</comment>
<sequence>MGAPSPGRVGPFGRAVIAGVLAGCGFAAWTVGSYGVGGRGTWRPLNLVAHVVWRDAPTSGGFSLMGAVVGLLILLAAGIVLIAPYAALASGAGLSAPVTLVGAAVYTNAAWVIGDYLVWPKLDPVAARDFSPGVAWLGHIVGGIAAGAALAAQPGLGSAARRRWASITGAAGRLPGG</sequence>
<organism evidence="2 3">
    <name type="scientific">Rugosimonospora africana</name>
    <dbReference type="NCBI Taxonomy" id="556532"/>
    <lineage>
        <taxon>Bacteria</taxon>
        <taxon>Bacillati</taxon>
        <taxon>Actinomycetota</taxon>
        <taxon>Actinomycetes</taxon>
        <taxon>Micromonosporales</taxon>
        <taxon>Micromonosporaceae</taxon>
        <taxon>Rugosimonospora</taxon>
    </lineage>
</organism>
<proteinExistence type="predicted"/>
<keyword evidence="3" id="KW-1185">Reference proteome</keyword>
<accession>A0A8J3QN65</accession>
<reference evidence="2" key="1">
    <citation type="submission" date="2021-01" db="EMBL/GenBank/DDBJ databases">
        <title>Whole genome shotgun sequence of Rugosimonospora africana NBRC 104875.</title>
        <authorList>
            <person name="Komaki H."/>
            <person name="Tamura T."/>
        </authorList>
    </citation>
    <scope>NUCLEOTIDE SEQUENCE</scope>
    <source>
        <strain evidence="2">NBRC 104875</strain>
    </source>
</reference>
<keyword evidence="1" id="KW-1133">Transmembrane helix</keyword>
<dbReference type="Proteomes" id="UP000642748">
    <property type="component" value="Unassembled WGS sequence"/>
</dbReference>
<dbReference type="RefSeq" id="WP_203917683.1">
    <property type="nucleotide sequence ID" value="NZ_BONZ01000021.1"/>
</dbReference>
<feature type="transmembrane region" description="Helical" evidence="1">
    <location>
        <begin position="94"/>
        <end position="113"/>
    </location>
</feature>
<feature type="transmembrane region" description="Helical" evidence="1">
    <location>
        <begin position="62"/>
        <end position="87"/>
    </location>
</feature>
<protein>
    <submittedName>
        <fullName evidence="2">Uncharacterized protein</fullName>
    </submittedName>
</protein>
<feature type="transmembrane region" description="Helical" evidence="1">
    <location>
        <begin position="12"/>
        <end position="36"/>
    </location>
</feature>
<keyword evidence="1" id="KW-0812">Transmembrane</keyword>